<feature type="transmembrane region" description="Helical" evidence="1">
    <location>
        <begin position="7"/>
        <end position="25"/>
    </location>
</feature>
<proteinExistence type="predicted"/>
<accession>A0A9E2KSN7</accession>
<reference evidence="3" key="1">
    <citation type="journal article" date="2021" name="PeerJ">
        <title>Extensive microbial diversity within the chicken gut microbiome revealed by metagenomics and culture.</title>
        <authorList>
            <person name="Gilroy R."/>
            <person name="Ravi A."/>
            <person name="Getino M."/>
            <person name="Pursley I."/>
            <person name="Horton D.L."/>
            <person name="Alikhan N.F."/>
            <person name="Baker D."/>
            <person name="Gharbi K."/>
            <person name="Hall N."/>
            <person name="Watson M."/>
            <person name="Adriaenssens E.M."/>
            <person name="Foster-Nyarko E."/>
            <person name="Jarju S."/>
            <person name="Secka A."/>
            <person name="Antonio M."/>
            <person name="Oren A."/>
            <person name="Chaudhuri R.R."/>
            <person name="La Ragione R."/>
            <person name="Hildebrand F."/>
            <person name="Pallen M.J."/>
        </authorList>
    </citation>
    <scope>NUCLEOTIDE SEQUENCE</scope>
    <source>
        <strain evidence="3">876</strain>
    </source>
</reference>
<evidence type="ECO:0000256" key="1">
    <source>
        <dbReference type="SAM" id="Phobius"/>
    </source>
</evidence>
<dbReference type="AlphaFoldDB" id="A0A9E2KSN7"/>
<dbReference type="EMBL" id="JAHLFK010000005">
    <property type="protein sequence ID" value="MBU3829450.1"/>
    <property type="molecule type" value="Genomic_DNA"/>
</dbReference>
<keyword evidence="1" id="KW-0812">Transmembrane</keyword>
<dbReference type="Proteomes" id="UP000824180">
    <property type="component" value="Unassembled WGS sequence"/>
</dbReference>
<protein>
    <submittedName>
        <fullName evidence="3">DUF4097 domain-containing protein</fullName>
    </submittedName>
</protein>
<evidence type="ECO:0000313" key="3">
    <source>
        <dbReference type="EMBL" id="MBU3829450.1"/>
    </source>
</evidence>
<organism evidence="3 4">
    <name type="scientific">Candidatus Limosilactobacillus merdavium</name>
    <dbReference type="NCBI Taxonomy" id="2838651"/>
    <lineage>
        <taxon>Bacteria</taxon>
        <taxon>Bacillati</taxon>
        <taxon>Bacillota</taxon>
        <taxon>Bacilli</taxon>
        <taxon>Lactobacillales</taxon>
        <taxon>Lactobacillaceae</taxon>
        <taxon>Limosilactobacillus</taxon>
    </lineage>
</organism>
<gene>
    <name evidence="3" type="ORF">H9843_00870</name>
</gene>
<keyword evidence="1" id="KW-0472">Membrane</keyword>
<dbReference type="InterPro" id="IPR025164">
    <property type="entry name" value="Toastrack_DUF4097"/>
</dbReference>
<evidence type="ECO:0000313" key="4">
    <source>
        <dbReference type="Proteomes" id="UP000824180"/>
    </source>
</evidence>
<feature type="domain" description="DUF4097" evidence="2">
    <location>
        <begin position="52"/>
        <end position="287"/>
    </location>
</feature>
<comment type="caution">
    <text evidence="3">The sequence shown here is derived from an EMBL/GenBank/DDBJ whole genome shotgun (WGS) entry which is preliminary data.</text>
</comment>
<evidence type="ECO:0000259" key="2">
    <source>
        <dbReference type="Pfam" id="PF13349"/>
    </source>
</evidence>
<name>A0A9E2KSN7_9LACO</name>
<keyword evidence="1" id="KW-1133">Transmembrane helix</keyword>
<sequence>MKRTIKWGSLIFICGLIISGISYLGHKQPFDPMTPLEESQANHDVLTRKSFKKIDLTASSADVVIKQGQHYTVSYYGKKSHAVHAKVKNGTLKVTQTPVTRSKIFNFHVKNNVDDDRCVITIPKNTTISSLKSHVNNDLVINHVTAKKVALDSNSGDISVLNSEFDGGNVSTTSGDIAIRRSSLLHTKLSATSGDIALSRTSLTKGTASLSSGDFTANRLSITGHYTITNQSGDNTITKSAIDGAKLTNQSGKNKLKHQTSNGGTLKQNLDEPNVVYLRNASGDNTIK</sequence>
<reference evidence="3" key="2">
    <citation type="submission" date="2021-04" db="EMBL/GenBank/DDBJ databases">
        <authorList>
            <person name="Gilroy R."/>
        </authorList>
    </citation>
    <scope>NUCLEOTIDE SEQUENCE</scope>
    <source>
        <strain evidence="3">876</strain>
    </source>
</reference>
<dbReference type="Pfam" id="PF13349">
    <property type="entry name" value="DUF4097"/>
    <property type="match status" value="1"/>
</dbReference>